<accession>A0ACB9QFR0</accession>
<name>A0ACB9QFR0_9MYRT</name>
<dbReference type="Proteomes" id="UP001057402">
    <property type="component" value="Chromosome 6"/>
</dbReference>
<organism evidence="1 2">
    <name type="scientific">Melastoma candidum</name>
    <dbReference type="NCBI Taxonomy" id="119954"/>
    <lineage>
        <taxon>Eukaryota</taxon>
        <taxon>Viridiplantae</taxon>
        <taxon>Streptophyta</taxon>
        <taxon>Embryophyta</taxon>
        <taxon>Tracheophyta</taxon>
        <taxon>Spermatophyta</taxon>
        <taxon>Magnoliopsida</taxon>
        <taxon>eudicotyledons</taxon>
        <taxon>Gunneridae</taxon>
        <taxon>Pentapetalae</taxon>
        <taxon>rosids</taxon>
        <taxon>malvids</taxon>
        <taxon>Myrtales</taxon>
        <taxon>Melastomataceae</taxon>
        <taxon>Melastomatoideae</taxon>
        <taxon>Melastomateae</taxon>
        <taxon>Melastoma</taxon>
    </lineage>
</organism>
<proteinExistence type="predicted"/>
<dbReference type="EMBL" id="CM042885">
    <property type="protein sequence ID" value="KAI4365369.1"/>
    <property type="molecule type" value="Genomic_DNA"/>
</dbReference>
<gene>
    <name evidence="1" type="ORF">MLD38_021358</name>
</gene>
<evidence type="ECO:0000313" key="1">
    <source>
        <dbReference type="EMBL" id="KAI4365369.1"/>
    </source>
</evidence>
<protein>
    <submittedName>
        <fullName evidence="1">Uncharacterized protein</fullName>
    </submittedName>
</protein>
<keyword evidence="2" id="KW-1185">Reference proteome</keyword>
<evidence type="ECO:0000313" key="2">
    <source>
        <dbReference type="Proteomes" id="UP001057402"/>
    </source>
</evidence>
<sequence>MEGVRCCSSSSSHNHPNSHNDKNVDPRVIHARNLRTCPNFVDRFFHHRIISLYSFNSKPEPNSHSSYIHRSFSLIPSPNLVSWTSLISSLSGSYLSLLHFLSMLRTTSLLPNHRTLASLLRTCTSLLAFPFGLSLHAFSFKLSLSEDPFVGSSLISFYAKQGSPEDSLRVFYQMSERQWDAVCCSAAVVALAQCYRPDDAMDVLVRMRASGFKPTTQSLSGALRAAAGMAALEQCRVIHGCALVGGLDRFAVVCCALVNGYGKAGAAREARRVFDENADIMNTGLWNAMMSAYAQLGEVGPAIEIFHAMESKGMVPDEFSFLAILSACANAGSVVDTECWLMQMRNVYGLEPSLEHYTCLIRVMGYVGRFEDAKRIVREMQFEPDAAIWRSLLMACGHHGKADMARTMADRILALDPNDESAYVILARIYSCARRWDEVAEVRKMMRDRGVKKEGGRSWIEVQHEVHVFMAGDKMHERIQEIYAKLSELLGKVKNLGHVPGWKEASLDSDKEIEEAMGYHSEMLALAFGLLDGVTPAGKTLRIVKNLRICMDCHMVFKYISRTVQREILVRDVNRYHLFQDGTCSCGDIW</sequence>
<comment type="caution">
    <text evidence="1">The sequence shown here is derived from an EMBL/GenBank/DDBJ whole genome shotgun (WGS) entry which is preliminary data.</text>
</comment>
<reference evidence="2" key="1">
    <citation type="journal article" date="2023" name="Front. Plant Sci.">
        <title>Chromosomal-level genome assembly of Melastoma candidum provides insights into trichome evolution.</title>
        <authorList>
            <person name="Zhong Y."/>
            <person name="Wu W."/>
            <person name="Sun C."/>
            <person name="Zou P."/>
            <person name="Liu Y."/>
            <person name="Dai S."/>
            <person name="Zhou R."/>
        </authorList>
    </citation>
    <scope>NUCLEOTIDE SEQUENCE [LARGE SCALE GENOMIC DNA]</scope>
</reference>